<gene>
    <name evidence="11" type="ORF">ABB05_21890</name>
</gene>
<keyword evidence="2" id="KW-1003">Cell membrane</keyword>
<dbReference type="EMBL" id="LDJR01000061">
    <property type="protein sequence ID" value="OAK67246.1"/>
    <property type="molecule type" value="Genomic_DNA"/>
</dbReference>
<dbReference type="OrthoDB" id="9776552at2"/>
<dbReference type="InterPro" id="IPR003594">
    <property type="entry name" value="HATPase_dom"/>
</dbReference>
<evidence type="ECO:0000256" key="4">
    <source>
        <dbReference type="ARBA" id="ARBA00022679"/>
    </source>
</evidence>
<keyword evidence="8 9" id="KW-0472">Membrane</keyword>
<dbReference type="PATRIC" id="fig|217031.6.peg.4759"/>
<keyword evidence="6 11" id="KW-0418">Kinase</keyword>
<dbReference type="SUPFAM" id="SSF55874">
    <property type="entry name" value="ATPase domain of HSP90 chaperone/DNA topoisomerase II/histidine kinase"/>
    <property type="match status" value="1"/>
</dbReference>
<dbReference type="Pfam" id="PF02518">
    <property type="entry name" value="HATPase_c"/>
    <property type="match status" value="1"/>
</dbReference>
<dbReference type="PANTHER" id="PTHR34220:SF7">
    <property type="entry name" value="SENSOR HISTIDINE KINASE YPDA"/>
    <property type="match status" value="1"/>
</dbReference>
<dbReference type="InterPro" id="IPR050640">
    <property type="entry name" value="Bact_2-comp_sensor_kinase"/>
</dbReference>
<dbReference type="SMART" id="SM00304">
    <property type="entry name" value="HAMP"/>
    <property type="match status" value="1"/>
</dbReference>
<keyword evidence="3" id="KW-0597">Phosphoprotein</keyword>
<proteinExistence type="predicted"/>
<dbReference type="GO" id="GO:0000155">
    <property type="term" value="F:phosphorelay sensor kinase activity"/>
    <property type="evidence" value="ECO:0007669"/>
    <property type="project" value="InterPro"/>
</dbReference>
<dbReference type="PANTHER" id="PTHR34220">
    <property type="entry name" value="SENSOR HISTIDINE KINASE YPDA"/>
    <property type="match status" value="1"/>
</dbReference>
<feature type="transmembrane region" description="Helical" evidence="9">
    <location>
        <begin position="24"/>
        <end position="46"/>
    </location>
</feature>
<keyword evidence="4" id="KW-0808">Transferase</keyword>
<keyword evidence="5 9" id="KW-0812">Transmembrane</keyword>
<evidence type="ECO:0000256" key="2">
    <source>
        <dbReference type="ARBA" id="ARBA00022475"/>
    </source>
</evidence>
<evidence type="ECO:0000256" key="5">
    <source>
        <dbReference type="ARBA" id="ARBA00022692"/>
    </source>
</evidence>
<dbReference type="Pfam" id="PF00672">
    <property type="entry name" value="HAMP"/>
    <property type="match status" value="1"/>
</dbReference>
<dbReference type="Gene3D" id="6.10.340.10">
    <property type="match status" value="1"/>
</dbReference>
<feature type="transmembrane region" description="Helical" evidence="9">
    <location>
        <begin position="310"/>
        <end position="329"/>
    </location>
</feature>
<sequence length="606" mass="69805">MQKETTYVFKKTRLFALPSFRNKVILASVICIVLPVIITLSIYNYLTKDAMKEQAISNANKELELAEEYVLKLLEDMLNITNFVQLNTELNAVLKEKAEQDDSSHQEYEQFLKDRTVMNTIENITLVGEKAQVTILLKNGKYYTNYSISDYNPLEIFQEEWFAQLDTKNGYESIWIDTAPTVFQSYQGTNPYQLSVARTLRNNNSEIYGYLVVTIFENTISQIFDNRLNDEEILLVNDENTILSHRDTDQIGKTFSYLNGLNKNETAIIDIENQHYLLTAKDISFNRWKLVSLVPYREAISNINSIFNKVFFLLLILFTIFFVILAYFINRITKPLVYLGSVVEKVQAGNLSVRSQIQTNDEIGRFSQSFDRMLDQINEMIKKTKATQARKRKAELAMLQAQINPHFLFNVLNSIRMKVFKHGDKESAKMISSLSKLLRMTIDTQKGMIPFAEEVSIVSDYVFLMNMRQKEKVSFITNITNESYQHTIPRFILQPIIENSIIHGLNQKAGTITLHALTTKDKFIVEIEDDGQGMVKEKLLEIQKNIKLLGDKKRHQNSFSSIGLSNVYERLVMTFGKEFEMKVDSSEGKGTRIILLIPEKGVGIDV</sequence>
<comment type="subcellular location">
    <subcellularLocation>
        <location evidence="1">Cell membrane</location>
        <topology evidence="1">Multi-pass membrane protein</topology>
    </subcellularLocation>
</comment>
<dbReference type="CDD" id="cd06225">
    <property type="entry name" value="HAMP"/>
    <property type="match status" value="1"/>
</dbReference>
<dbReference type="Gene3D" id="3.30.565.10">
    <property type="entry name" value="Histidine kinase-like ATPase, C-terminal domain"/>
    <property type="match status" value="1"/>
</dbReference>
<feature type="domain" description="HAMP" evidence="10">
    <location>
        <begin position="330"/>
        <end position="382"/>
    </location>
</feature>
<keyword evidence="7 9" id="KW-1133">Transmembrane helix</keyword>
<evidence type="ECO:0000313" key="12">
    <source>
        <dbReference type="Proteomes" id="UP000077881"/>
    </source>
</evidence>
<dbReference type="InterPro" id="IPR036890">
    <property type="entry name" value="HATPase_C_sf"/>
</dbReference>
<evidence type="ECO:0000256" key="7">
    <source>
        <dbReference type="ARBA" id="ARBA00022989"/>
    </source>
</evidence>
<dbReference type="STRING" id="217031.ABB05_21890"/>
<dbReference type="PROSITE" id="PS50885">
    <property type="entry name" value="HAMP"/>
    <property type="match status" value="1"/>
</dbReference>
<dbReference type="Pfam" id="PF06580">
    <property type="entry name" value="His_kinase"/>
    <property type="match status" value="1"/>
</dbReference>
<evidence type="ECO:0000256" key="6">
    <source>
        <dbReference type="ARBA" id="ARBA00022777"/>
    </source>
</evidence>
<dbReference type="Gene3D" id="3.30.450.20">
    <property type="entry name" value="PAS domain"/>
    <property type="match status" value="2"/>
</dbReference>
<dbReference type="SUPFAM" id="SSF158472">
    <property type="entry name" value="HAMP domain-like"/>
    <property type="match status" value="1"/>
</dbReference>
<comment type="caution">
    <text evidence="11">The sequence shown here is derived from an EMBL/GenBank/DDBJ whole genome shotgun (WGS) entry which is preliminary data.</text>
</comment>
<accession>A0A177ZH35</accession>
<reference evidence="11 12" key="1">
    <citation type="submission" date="2015-05" db="EMBL/GenBank/DDBJ databases">
        <title>Comparison of genome.</title>
        <authorList>
            <person name="Zheng Z."/>
            <person name="Sun M."/>
        </authorList>
    </citation>
    <scope>NUCLEOTIDE SEQUENCE [LARGE SCALE GENOMIC DNA]</scope>
    <source>
        <strain evidence="11 12">G25-74</strain>
    </source>
</reference>
<dbReference type="InterPro" id="IPR003660">
    <property type="entry name" value="HAMP_dom"/>
</dbReference>
<evidence type="ECO:0000259" key="10">
    <source>
        <dbReference type="PROSITE" id="PS50885"/>
    </source>
</evidence>
<evidence type="ECO:0000256" key="3">
    <source>
        <dbReference type="ARBA" id="ARBA00022553"/>
    </source>
</evidence>
<dbReference type="Proteomes" id="UP000077881">
    <property type="component" value="Unassembled WGS sequence"/>
</dbReference>
<dbReference type="AlphaFoldDB" id="A0A177ZH35"/>
<dbReference type="InterPro" id="IPR010559">
    <property type="entry name" value="Sig_transdc_His_kin_internal"/>
</dbReference>
<evidence type="ECO:0000313" key="11">
    <source>
        <dbReference type="EMBL" id="OAK67246.1"/>
    </source>
</evidence>
<evidence type="ECO:0000256" key="1">
    <source>
        <dbReference type="ARBA" id="ARBA00004651"/>
    </source>
</evidence>
<dbReference type="GO" id="GO:0005886">
    <property type="term" value="C:plasma membrane"/>
    <property type="evidence" value="ECO:0007669"/>
    <property type="project" value="UniProtKB-SubCell"/>
</dbReference>
<dbReference type="Pfam" id="PF02743">
    <property type="entry name" value="dCache_1"/>
    <property type="match status" value="1"/>
</dbReference>
<dbReference type="InterPro" id="IPR033479">
    <property type="entry name" value="dCache_1"/>
</dbReference>
<evidence type="ECO:0000256" key="8">
    <source>
        <dbReference type="ARBA" id="ARBA00023136"/>
    </source>
</evidence>
<organism evidence="11 12">
    <name type="scientific">Lederbergia galactosidilytica</name>
    <dbReference type="NCBI Taxonomy" id="217031"/>
    <lineage>
        <taxon>Bacteria</taxon>
        <taxon>Bacillati</taxon>
        <taxon>Bacillota</taxon>
        <taxon>Bacilli</taxon>
        <taxon>Bacillales</taxon>
        <taxon>Bacillaceae</taxon>
        <taxon>Lederbergia</taxon>
    </lineage>
</organism>
<keyword evidence="12" id="KW-1185">Reference proteome</keyword>
<name>A0A177ZH35_9BACI</name>
<evidence type="ECO:0000256" key="9">
    <source>
        <dbReference type="SAM" id="Phobius"/>
    </source>
</evidence>
<protein>
    <submittedName>
        <fullName evidence="11">Histidine kinase</fullName>
    </submittedName>
</protein>